<organism evidence="8 9">
    <name type="scientific">Brevibacillus agri</name>
    <dbReference type="NCBI Taxonomy" id="51101"/>
    <lineage>
        <taxon>Bacteria</taxon>
        <taxon>Bacillati</taxon>
        <taxon>Bacillota</taxon>
        <taxon>Bacilli</taxon>
        <taxon>Bacillales</taxon>
        <taxon>Paenibacillaceae</taxon>
        <taxon>Brevibacillus</taxon>
    </lineage>
</organism>
<dbReference type="RefSeq" id="WP_007785220.1">
    <property type="nucleotide sequence ID" value="NZ_BJOD01000001.1"/>
</dbReference>
<evidence type="ECO:0000256" key="3">
    <source>
        <dbReference type="RuleBase" id="RU362132"/>
    </source>
</evidence>
<keyword evidence="10" id="KW-1185">Reference proteome</keyword>
<dbReference type="SUPFAM" id="SSF52467">
    <property type="entry name" value="DHS-like NAD/FAD-binding domain"/>
    <property type="match status" value="1"/>
</dbReference>
<dbReference type="EMBL" id="RHHN01000048">
    <property type="protein sequence ID" value="RNB53175.1"/>
    <property type="molecule type" value="Genomic_DNA"/>
</dbReference>
<evidence type="ECO:0000256" key="2">
    <source>
        <dbReference type="ARBA" id="ARBA00023052"/>
    </source>
</evidence>
<dbReference type="Gene3D" id="3.40.50.1220">
    <property type="entry name" value="TPP-binding domain"/>
    <property type="match status" value="1"/>
</dbReference>
<dbReference type="Proteomes" id="UP000317180">
    <property type="component" value="Unassembled WGS sequence"/>
</dbReference>
<dbReference type="Pfam" id="PF00205">
    <property type="entry name" value="TPP_enzyme_M"/>
    <property type="match status" value="1"/>
</dbReference>
<dbReference type="GO" id="GO:0003824">
    <property type="term" value="F:catalytic activity"/>
    <property type="evidence" value="ECO:0007669"/>
    <property type="project" value="InterPro"/>
</dbReference>
<gene>
    <name evidence="7" type="primary">ydaP</name>
    <name evidence="7" type="ORF">BAG01nite_02820</name>
    <name evidence="8" type="ORF">EB820_16405</name>
</gene>
<accession>A0A3M8ARJ2</accession>
<dbReference type="Proteomes" id="UP000276178">
    <property type="component" value="Unassembled WGS sequence"/>
</dbReference>
<evidence type="ECO:0000313" key="8">
    <source>
        <dbReference type="EMBL" id="RNB53175.1"/>
    </source>
</evidence>
<evidence type="ECO:0000313" key="7">
    <source>
        <dbReference type="EMBL" id="GED24180.1"/>
    </source>
</evidence>
<dbReference type="PROSITE" id="PS00187">
    <property type="entry name" value="TPP_ENZYMES"/>
    <property type="match status" value="1"/>
</dbReference>
<dbReference type="OrthoDB" id="4494979at2"/>
<dbReference type="GO" id="GO:0000287">
    <property type="term" value="F:magnesium ion binding"/>
    <property type="evidence" value="ECO:0007669"/>
    <property type="project" value="InterPro"/>
</dbReference>
<dbReference type="InterPro" id="IPR047211">
    <property type="entry name" value="POXB-like"/>
</dbReference>
<dbReference type="FunFam" id="3.40.50.970:FF:000007">
    <property type="entry name" value="Acetolactate synthase"/>
    <property type="match status" value="1"/>
</dbReference>
<dbReference type="AlphaFoldDB" id="A0A3M8ARJ2"/>
<evidence type="ECO:0000313" key="10">
    <source>
        <dbReference type="Proteomes" id="UP000317180"/>
    </source>
</evidence>
<dbReference type="GO" id="GO:0030976">
    <property type="term" value="F:thiamine pyrophosphate binding"/>
    <property type="evidence" value="ECO:0007669"/>
    <property type="project" value="InterPro"/>
</dbReference>
<dbReference type="InterPro" id="IPR000399">
    <property type="entry name" value="TPP-bd_CS"/>
</dbReference>
<dbReference type="SUPFAM" id="SSF52518">
    <property type="entry name" value="Thiamin diphosphate-binding fold (THDP-binding)"/>
    <property type="match status" value="2"/>
</dbReference>
<dbReference type="InterPro" id="IPR012001">
    <property type="entry name" value="Thiamin_PyroP_enz_TPP-bd_dom"/>
</dbReference>
<evidence type="ECO:0000313" key="9">
    <source>
        <dbReference type="Proteomes" id="UP000276178"/>
    </source>
</evidence>
<dbReference type="PANTHER" id="PTHR42981">
    <property type="entry name" value="PYRUVATE DEHYDROGENASE [UBIQUINONE]"/>
    <property type="match status" value="1"/>
</dbReference>
<evidence type="ECO:0000259" key="6">
    <source>
        <dbReference type="Pfam" id="PF02776"/>
    </source>
</evidence>
<dbReference type="Gene3D" id="3.40.50.970">
    <property type="match status" value="2"/>
</dbReference>
<name>A0A3M8ARJ2_9BACL</name>
<comment type="similarity">
    <text evidence="1 3">Belongs to the TPP enzyme family.</text>
</comment>
<dbReference type="Pfam" id="PF02775">
    <property type="entry name" value="TPP_enzyme_C"/>
    <property type="match status" value="1"/>
</dbReference>
<evidence type="ECO:0000256" key="1">
    <source>
        <dbReference type="ARBA" id="ARBA00007812"/>
    </source>
</evidence>
<dbReference type="InterPro" id="IPR029061">
    <property type="entry name" value="THDP-binding"/>
</dbReference>
<feature type="domain" description="Thiamine pyrophosphate enzyme central" evidence="4">
    <location>
        <begin position="187"/>
        <end position="311"/>
    </location>
</feature>
<dbReference type="InterPro" id="IPR011766">
    <property type="entry name" value="TPP_enzyme_TPP-bd"/>
</dbReference>
<dbReference type="InterPro" id="IPR012000">
    <property type="entry name" value="Thiamin_PyroP_enz_cen_dom"/>
</dbReference>
<dbReference type="GeneID" id="82812134"/>
<dbReference type="InterPro" id="IPR029035">
    <property type="entry name" value="DHS-like_NAD/FAD-binding_dom"/>
</dbReference>
<dbReference type="PANTHER" id="PTHR42981:SF2">
    <property type="entry name" value="PYRUVATE DEHYDROGENASE [UBIQUINONE]"/>
    <property type="match status" value="1"/>
</dbReference>
<feature type="domain" description="Thiamine pyrophosphate enzyme TPP-binding" evidence="5">
    <location>
        <begin position="377"/>
        <end position="522"/>
    </location>
</feature>
<keyword evidence="2 3" id="KW-0786">Thiamine pyrophosphate</keyword>
<dbReference type="Pfam" id="PF02776">
    <property type="entry name" value="TPP_enzyme_N"/>
    <property type="match status" value="1"/>
</dbReference>
<sequence length="542" mass="58468">MRVAQYVTKQLAEWGVKRVYGVAGDGIFAWLDALGKQSEIQYISCRHESAAAMMASAEAKLTGKPAVCAATMGPGFVNLLNGLADAHTDRVPVIAIAGQVETHKLGGGYKQFVAQEDMIRPISAYQTTVSHPDAVGEALHRAFVTAAQQKGVAHLAICKDVFAQKTKAVVLPQLPRIPRVLGDRVEIESAAEQIMRAKAPLILLGTGARPAAALCLRFVEQLGAGILLSLGAKGAIDESHRLVLGGLGEGGSEASLQALEKADLLVILGASWFPKEFIPKQLPIIQVDHAAASMHAHSQLLPVTADLLDVLPMWSHRLKTRPPGDAWEKSVESWHARFWAENAKRSQAQSPDEAVRPESLMHTLGEVVADDAIVALDTGEHTIWFNRAFRASRQQPLFSGKWRTMGFGLPAAIAAKLAFPGRQVVCITGDGGLQMNLAELMTAAEQQLAITVVVVNNRTLGLEELKMQQEGFRPFGVQLHNPDFALWAKACGVDSQVVRTGAALEPVLRQALTGERLTLLDIHCTAPTLSERKKQIPFQAQA</sequence>
<evidence type="ECO:0000259" key="4">
    <source>
        <dbReference type="Pfam" id="PF00205"/>
    </source>
</evidence>
<protein>
    <submittedName>
        <fullName evidence="8">Thiamine pyrophosphate-binding protein</fullName>
    </submittedName>
    <submittedName>
        <fullName evidence="7">Thiamine pyrophosphate-containing protein YdaP</fullName>
    </submittedName>
</protein>
<dbReference type="EMBL" id="BJOD01000001">
    <property type="protein sequence ID" value="GED24180.1"/>
    <property type="molecule type" value="Genomic_DNA"/>
</dbReference>
<evidence type="ECO:0000259" key="5">
    <source>
        <dbReference type="Pfam" id="PF02775"/>
    </source>
</evidence>
<feature type="domain" description="Thiamine pyrophosphate enzyme N-terminal TPP-binding" evidence="6">
    <location>
        <begin position="1"/>
        <end position="111"/>
    </location>
</feature>
<reference evidence="8 9" key="1">
    <citation type="submission" date="2018-10" db="EMBL/GenBank/DDBJ databases">
        <title>Phylogenomics of Brevibacillus.</title>
        <authorList>
            <person name="Dunlap C."/>
        </authorList>
    </citation>
    <scope>NUCLEOTIDE SEQUENCE [LARGE SCALE GENOMIC DNA]</scope>
    <source>
        <strain evidence="8 9">NRRL NRS 1219</strain>
    </source>
</reference>
<comment type="caution">
    <text evidence="8">The sequence shown here is derived from an EMBL/GenBank/DDBJ whole genome shotgun (WGS) entry which is preliminary data.</text>
</comment>
<proteinExistence type="inferred from homology"/>
<reference evidence="7 10" key="2">
    <citation type="submission" date="2019-06" db="EMBL/GenBank/DDBJ databases">
        <title>Whole genome shotgun sequence of Brevibacillus agri NBRC 15538.</title>
        <authorList>
            <person name="Hosoyama A."/>
            <person name="Uohara A."/>
            <person name="Ohji S."/>
            <person name="Ichikawa N."/>
        </authorList>
    </citation>
    <scope>NUCLEOTIDE SEQUENCE [LARGE SCALE GENOMIC DNA]</scope>
    <source>
        <strain evidence="7 10">NBRC 15538</strain>
    </source>
</reference>